<keyword evidence="3" id="KW-1185">Reference proteome</keyword>
<evidence type="ECO:0000313" key="3">
    <source>
        <dbReference type="Proteomes" id="UP001180531"/>
    </source>
</evidence>
<gene>
    <name evidence="2" type="ORF">RM609_12795</name>
</gene>
<feature type="region of interest" description="Disordered" evidence="1">
    <location>
        <begin position="34"/>
        <end position="57"/>
    </location>
</feature>
<dbReference type="RefSeq" id="WP_311610523.1">
    <property type="nucleotide sequence ID" value="NZ_JAVRFI010000006.1"/>
</dbReference>
<protein>
    <recommendedName>
        <fullName evidence="4">DUF397 domain-containing protein</fullName>
    </recommendedName>
</protein>
<comment type="caution">
    <text evidence="2">The sequence shown here is derived from an EMBL/GenBank/DDBJ whole genome shotgun (WGS) entry which is preliminary data.</text>
</comment>
<proteinExistence type="predicted"/>
<reference evidence="2" key="1">
    <citation type="submission" date="2024-05" db="EMBL/GenBank/DDBJ databases">
        <title>30 novel species of actinomycetes from the DSMZ collection.</title>
        <authorList>
            <person name="Nouioui I."/>
        </authorList>
    </citation>
    <scope>NUCLEOTIDE SEQUENCE</scope>
    <source>
        <strain evidence="2">DSM 40473</strain>
    </source>
</reference>
<sequence>MTTNKTCAYEGREIEIRPAPMKYGPPFFRVGTGEWMQGNRGESPGDLLKRVKRTTRA</sequence>
<evidence type="ECO:0008006" key="4">
    <source>
        <dbReference type="Google" id="ProtNLM"/>
    </source>
</evidence>
<dbReference type="EMBL" id="JAVRFI010000006">
    <property type="protein sequence ID" value="MDT0449940.1"/>
    <property type="molecule type" value="Genomic_DNA"/>
</dbReference>
<organism evidence="2 3">
    <name type="scientific">Streptomyces hesseae</name>
    <dbReference type="NCBI Taxonomy" id="3075519"/>
    <lineage>
        <taxon>Bacteria</taxon>
        <taxon>Bacillati</taxon>
        <taxon>Actinomycetota</taxon>
        <taxon>Actinomycetes</taxon>
        <taxon>Kitasatosporales</taxon>
        <taxon>Streptomycetaceae</taxon>
        <taxon>Streptomyces</taxon>
    </lineage>
</organism>
<name>A0ABU2SQ65_9ACTN</name>
<evidence type="ECO:0000256" key="1">
    <source>
        <dbReference type="SAM" id="MobiDB-lite"/>
    </source>
</evidence>
<dbReference type="Proteomes" id="UP001180531">
    <property type="component" value="Unassembled WGS sequence"/>
</dbReference>
<accession>A0ABU2SQ65</accession>
<evidence type="ECO:0000313" key="2">
    <source>
        <dbReference type="EMBL" id="MDT0449940.1"/>
    </source>
</evidence>